<gene>
    <name evidence="1" type="ORF">DCAF_LOCUS11572</name>
</gene>
<comment type="caution">
    <text evidence="1">The sequence shown here is derived from an EMBL/GenBank/DDBJ whole genome shotgun (WGS) entry which is preliminary data.</text>
</comment>
<dbReference type="AlphaFoldDB" id="A0AAV1RLF0"/>
<evidence type="ECO:0000313" key="2">
    <source>
        <dbReference type="Proteomes" id="UP001314170"/>
    </source>
</evidence>
<dbReference type="EMBL" id="CAWUPB010000994">
    <property type="protein sequence ID" value="CAK7336563.1"/>
    <property type="molecule type" value="Genomic_DNA"/>
</dbReference>
<accession>A0AAV1RLF0</accession>
<keyword evidence="2" id="KW-1185">Reference proteome</keyword>
<protein>
    <submittedName>
        <fullName evidence="1">Uncharacterized protein</fullName>
    </submittedName>
</protein>
<dbReference type="Gene3D" id="3.40.50.790">
    <property type="match status" value="1"/>
</dbReference>
<dbReference type="InterPro" id="IPR016095">
    <property type="entry name" value="Ribosomal_uL1_3-a/b-sand"/>
</dbReference>
<sequence length="63" mass="7326">MDVEALKKLNKNKKLVKKLPKQKHAFWHQSTPILFGKLASRIYNQLLNRLGNGYVRVIAVRPN</sequence>
<name>A0AAV1RLF0_9ROSI</name>
<dbReference type="Proteomes" id="UP001314170">
    <property type="component" value="Unassembled WGS sequence"/>
</dbReference>
<proteinExistence type="predicted"/>
<reference evidence="1 2" key="1">
    <citation type="submission" date="2024-01" db="EMBL/GenBank/DDBJ databases">
        <authorList>
            <person name="Waweru B."/>
        </authorList>
    </citation>
    <scope>NUCLEOTIDE SEQUENCE [LARGE SCALE GENOMIC DNA]</scope>
</reference>
<organism evidence="1 2">
    <name type="scientific">Dovyalis caffra</name>
    <dbReference type="NCBI Taxonomy" id="77055"/>
    <lineage>
        <taxon>Eukaryota</taxon>
        <taxon>Viridiplantae</taxon>
        <taxon>Streptophyta</taxon>
        <taxon>Embryophyta</taxon>
        <taxon>Tracheophyta</taxon>
        <taxon>Spermatophyta</taxon>
        <taxon>Magnoliopsida</taxon>
        <taxon>eudicotyledons</taxon>
        <taxon>Gunneridae</taxon>
        <taxon>Pentapetalae</taxon>
        <taxon>rosids</taxon>
        <taxon>fabids</taxon>
        <taxon>Malpighiales</taxon>
        <taxon>Salicaceae</taxon>
        <taxon>Flacourtieae</taxon>
        <taxon>Dovyalis</taxon>
    </lineage>
</organism>
<evidence type="ECO:0000313" key="1">
    <source>
        <dbReference type="EMBL" id="CAK7336563.1"/>
    </source>
</evidence>